<dbReference type="GO" id="GO:0006631">
    <property type="term" value="P:fatty acid metabolic process"/>
    <property type="evidence" value="ECO:0007669"/>
    <property type="project" value="TreeGrafter"/>
</dbReference>
<dbReference type="KEGG" id="dfa:DFA_01823"/>
<keyword evidence="3" id="KW-1185">Reference proteome</keyword>
<dbReference type="PANTHER" id="PTHR43201:SF30">
    <property type="entry name" value="AMP-DEPENDENT SYNTHETASE_LIGASE DOMAIN-CONTAINING PROTEIN"/>
    <property type="match status" value="1"/>
</dbReference>
<proteinExistence type="predicted"/>
<dbReference type="GeneID" id="14874135"/>
<reference evidence="3" key="1">
    <citation type="journal article" date="2011" name="Genome Res.">
        <title>Phylogeny-wide analysis of social amoeba genomes highlights ancient origins for complex intercellular communication.</title>
        <authorList>
            <person name="Heidel A.J."/>
            <person name="Lawal H.M."/>
            <person name="Felder M."/>
            <person name="Schilde C."/>
            <person name="Helps N.R."/>
            <person name="Tunggal B."/>
            <person name="Rivero F."/>
            <person name="John U."/>
            <person name="Schleicher M."/>
            <person name="Eichinger L."/>
            <person name="Platzer M."/>
            <person name="Noegel A.A."/>
            <person name="Schaap P."/>
            <person name="Gloeckner G."/>
        </authorList>
    </citation>
    <scope>NUCLEOTIDE SEQUENCE [LARGE SCALE GENOMIC DNA]</scope>
    <source>
        <strain evidence="3">SH3</strain>
    </source>
</reference>
<dbReference type="OrthoDB" id="10253115at2759"/>
<dbReference type="InterPro" id="IPR000873">
    <property type="entry name" value="AMP-dep_synth/lig_dom"/>
</dbReference>
<dbReference type="OMA" id="QFESKCK"/>
<protein>
    <submittedName>
        <fullName evidence="2">Acyl-CoA synthetase</fullName>
    </submittedName>
</protein>
<dbReference type="Proteomes" id="UP000007797">
    <property type="component" value="Unassembled WGS sequence"/>
</dbReference>
<accession>F4PUX5</accession>
<evidence type="ECO:0000313" key="3">
    <source>
        <dbReference type="Proteomes" id="UP000007797"/>
    </source>
</evidence>
<sequence>MLNTTNQLLKQSERYSISTQLNSVQLTKLVHHVNQSYNLLIIFGTRTYSASAAATLKFKPTNETIATRLEKVSVKYPFYDALLFPNDVSNLKFNYKELWESVSGLASGFVESNINSNERVLTNASQTPEHVITQMAASTAGLTFVPVAPDSSLSQIGDALGTSSSKAFIVESKQKNRKIIDETIAYFPELERMNFKELFRDTRYPSLRYIISTGDSIEPGIDLYKEFVLQANLLKNRKTSADQISTLIPSSNGLVGYSQSSLINTGDALVELLGVKIHSRISFNVPFHSGTSYAFYMGALSKGAVMVVPSDAFSAEAALSSISKDKCTTLFATSEQISAILSSDKFAKTNLSCLTSVIVAGKVNAETASTLMSKVSTVKYVFSIDTVTSVPGQLSGAVFNVATGTGHLLPGIESKIVDNKVYTKGYHLNNSTKDWLETTISNVKINQDGSISKL</sequence>
<evidence type="ECO:0000259" key="1">
    <source>
        <dbReference type="Pfam" id="PF00501"/>
    </source>
</evidence>
<organism evidence="2 3">
    <name type="scientific">Cavenderia fasciculata</name>
    <name type="common">Slime mold</name>
    <name type="synonym">Dictyostelium fasciculatum</name>
    <dbReference type="NCBI Taxonomy" id="261658"/>
    <lineage>
        <taxon>Eukaryota</taxon>
        <taxon>Amoebozoa</taxon>
        <taxon>Evosea</taxon>
        <taxon>Eumycetozoa</taxon>
        <taxon>Dictyostelia</taxon>
        <taxon>Acytosteliales</taxon>
        <taxon>Cavenderiaceae</taxon>
        <taxon>Cavenderia</taxon>
    </lineage>
</organism>
<dbReference type="EMBL" id="GL883010">
    <property type="protein sequence ID" value="EGG21937.1"/>
    <property type="molecule type" value="Genomic_DNA"/>
</dbReference>
<name>F4PUX5_CACFS</name>
<dbReference type="RefSeq" id="XP_004359788.1">
    <property type="nucleotide sequence ID" value="XM_004359731.1"/>
</dbReference>
<dbReference type="Pfam" id="PF00501">
    <property type="entry name" value="AMP-binding"/>
    <property type="match status" value="1"/>
</dbReference>
<dbReference type="Gene3D" id="3.40.50.12780">
    <property type="entry name" value="N-terminal domain of ligase-like"/>
    <property type="match status" value="1"/>
</dbReference>
<dbReference type="GO" id="GO:0031956">
    <property type="term" value="F:medium-chain fatty acid-CoA ligase activity"/>
    <property type="evidence" value="ECO:0007669"/>
    <property type="project" value="TreeGrafter"/>
</dbReference>
<dbReference type="InterPro" id="IPR042099">
    <property type="entry name" value="ANL_N_sf"/>
</dbReference>
<dbReference type="STRING" id="1054147.F4PUX5"/>
<feature type="domain" description="AMP-dependent synthetase/ligase" evidence="1">
    <location>
        <begin position="80"/>
        <end position="419"/>
    </location>
</feature>
<dbReference type="PANTHER" id="PTHR43201">
    <property type="entry name" value="ACYL-COA SYNTHETASE"/>
    <property type="match status" value="1"/>
</dbReference>
<gene>
    <name evidence="2" type="ORF">DFA_01823</name>
</gene>
<dbReference type="AlphaFoldDB" id="F4PUX5"/>
<evidence type="ECO:0000313" key="2">
    <source>
        <dbReference type="EMBL" id="EGG21937.1"/>
    </source>
</evidence>
<dbReference type="GO" id="GO:0046689">
    <property type="term" value="P:response to mercury ion"/>
    <property type="evidence" value="ECO:0007669"/>
    <property type="project" value="EnsemblProtists"/>
</dbReference>
<dbReference type="SUPFAM" id="SSF56801">
    <property type="entry name" value="Acetyl-CoA synthetase-like"/>
    <property type="match status" value="1"/>
</dbReference>